<accession>A0A8S1L6U0</accession>
<evidence type="ECO:0000313" key="1">
    <source>
        <dbReference type="EMBL" id="CAD8061263.1"/>
    </source>
</evidence>
<organism evidence="1 2">
    <name type="scientific">Paramecium primaurelia</name>
    <dbReference type="NCBI Taxonomy" id="5886"/>
    <lineage>
        <taxon>Eukaryota</taxon>
        <taxon>Sar</taxon>
        <taxon>Alveolata</taxon>
        <taxon>Ciliophora</taxon>
        <taxon>Intramacronucleata</taxon>
        <taxon>Oligohymenophorea</taxon>
        <taxon>Peniculida</taxon>
        <taxon>Parameciidae</taxon>
        <taxon>Paramecium</taxon>
    </lineage>
</organism>
<dbReference type="OMA" id="QEEVFIY"/>
<reference evidence="1" key="1">
    <citation type="submission" date="2021-01" db="EMBL/GenBank/DDBJ databases">
        <authorList>
            <consortium name="Genoscope - CEA"/>
            <person name="William W."/>
        </authorList>
    </citation>
    <scope>NUCLEOTIDE SEQUENCE</scope>
</reference>
<gene>
    <name evidence="1" type="ORF">PPRIM_AZ9-3.1.T0310221</name>
</gene>
<proteinExistence type="predicted"/>
<keyword evidence="2" id="KW-1185">Reference proteome</keyword>
<dbReference type="AlphaFoldDB" id="A0A8S1L6U0"/>
<comment type="caution">
    <text evidence="1">The sequence shown here is derived from an EMBL/GenBank/DDBJ whole genome shotgun (WGS) entry which is preliminary data.</text>
</comment>
<sequence length="86" mass="10281">MGCQAMKQKKQDVQRANLEIVLKQQINDLIQQQQQITLDSQEEVFIYDNTLEKEVKVPKMRQPIFNSLVQRRKLQRLEDNVKLQKN</sequence>
<protein>
    <submittedName>
        <fullName evidence="1">Uncharacterized protein</fullName>
    </submittedName>
</protein>
<dbReference type="Proteomes" id="UP000688137">
    <property type="component" value="Unassembled WGS sequence"/>
</dbReference>
<evidence type="ECO:0000313" key="2">
    <source>
        <dbReference type="Proteomes" id="UP000688137"/>
    </source>
</evidence>
<dbReference type="EMBL" id="CAJJDM010000030">
    <property type="protein sequence ID" value="CAD8061263.1"/>
    <property type="molecule type" value="Genomic_DNA"/>
</dbReference>
<name>A0A8S1L6U0_PARPR</name>